<dbReference type="InterPro" id="IPR002818">
    <property type="entry name" value="DJ-1/PfpI"/>
</dbReference>
<dbReference type="GO" id="GO:0016740">
    <property type="term" value="F:transferase activity"/>
    <property type="evidence" value="ECO:0007669"/>
    <property type="project" value="UniProtKB-KW"/>
</dbReference>
<proteinExistence type="inferred from homology"/>
<protein>
    <submittedName>
        <fullName evidence="4">Type 1 glutamine amidotransferase</fullName>
    </submittedName>
</protein>
<dbReference type="AlphaFoldDB" id="A0A4Q8LZM6"/>
<comment type="caution">
    <text evidence="4">The sequence shown here is derived from an EMBL/GenBank/DDBJ whole genome shotgun (WGS) entry which is preliminary data.</text>
</comment>
<gene>
    <name evidence="4" type="ORF">EA656_05685</name>
</gene>
<keyword evidence="4" id="KW-0808">Transferase</keyword>
<organism evidence="4 5">
    <name type="scientific">Pseudoxanthomonas winnipegensis</name>
    <dbReference type="NCBI Taxonomy" id="2480810"/>
    <lineage>
        <taxon>Bacteria</taxon>
        <taxon>Pseudomonadati</taxon>
        <taxon>Pseudomonadota</taxon>
        <taxon>Gammaproteobacteria</taxon>
        <taxon>Lysobacterales</taxon>
        <taxon>Lysobacteraceae</taxon>
        <taxon>Pseudoxanthomonas</taxon>
    </lineage>
</organism>
<evidence type="ECO:0000256" key="2">
    <source>
        <dbReference type="SAM" id="MobiDB-lite"/>
    </source>
</evidence>
<dbReference type="InterPro" id="IPR006286">
    <property type="entry name" value="C56_PfpI-like"/>
</dbReference>
<evidence type="ECO:0000259" key="3">
    <source>
        <dbReference type="Pfam" id="PF01965"/>
    </source>
</evidence>
<dbReference type="EMBL" id="SHMF01000001">
    <property type="protein sequence ID" value="TAA38123.1"/>
    <property type="molecule type" value="Genomic_DNA"/>
</dbReference>
<evidence type="ECO:0000313" key="4">
    <source>
        <dbReference type="EMBL" id="TAA38123.1"/>
    </source>
</evidence>
<keyword evidence="4" id="KW-0315">Glutamine amidotransferase</keyword>
<name>A0A4Q8LZM6_9GAMM</name>
<dbReference type="PROSITE" id="PS51276">
    <property type="entry name" value="PEPTIDASE_C56_PFPI"/>
    <property type="match status" value="1"/>
</dbReference>
<sequence length="232" mass="25384">MTTLTGKTIAVLATDGFEQSELTEPKRRLEEMGAKVEVISLKGKDSIRGWDQKDWGDSVKVDKQLDQAKPSDYDALVLPGGVINPDTLRRESSALDFIKAVAADDKPVAAICHGPWLLAETGLAKGRKLTSWSSLKTDLSNAGSTWEDREVVVDGNIITSRNPDDIPAFSKAIAEALCELTARNREENGARPSGRAPVCRAELAPLGLSQDPAEMQRSELRSTTRSRRDQRR</sequence>
<dbReference type="InterPro" id="IPR029062">
    <property type="entry name" value="Class_I_gatase-like"/>
</dbReference>
<evidence type="ECO:0000256" key="1">
    <source>
        <dbReference type="ARBA" id="ARBA00008542"/>
    </source>
</evidence>
<dbReference type="NCBIfam" id="TIGR01382">
    <property type="entry name" value="PfpI"/>
    <property type="match status" value="1"/>
</dbReference>
<dbReference type="PANTHER" id="PTHR42733">
    <property type="entry name" value="DJ-1 PROTEIN"/>
    <property type="match status" value="1"/>
</dbReference>
<reference evidence="4 5" key="1">
    <citation type="submission" date="2019-02" db="EMBL/GenBank/DDBJ databases">
        <title>WGS of Pseudoxanthomonas species novum from clinical isolates.</title>
        <authorList>
            <person name="Bernier A.-M."/>
            <person name="Bernard K."/>
            <person name="Vachon A."/>
        </authorList>
    </citation>
    <scope>NUCLEOTIDE SEQUENCE [LARGE SCALE GENOMIC DNA]</scope>
    <source>
        <strain evidence="4 5">NML140781</strain>
    </source>
</reference>
<evidence type="ECO:0000313" key="5">
    <source>
        <dbReference type="Proteomes" id="UP000292087"/>
    </source>
</evidence>
<dbReference type="Proteomes" id="UP000292087">
    <property type="component" value="Unassembled WGS sequence"/>
</dbReference>
<dbReference type="SUPFAM" id="SSF52317">
    <property type="entry name" value="Class I glutamine amidotransferase-like"/>
    <property type="match status" value="1"/>
</dbReference>
<dbReference type="PANTHER" id="PTHR42733:SF12">
    <property type="entry name" value="PROTEINASE"/>
    <property type="match status" value="1"/>
</dbReference>
<dbReference type="Gene3D" id="3.40.50.880">
    <property type="match status" value="1"/>
</dbReference>
<accession>A0A4Q8LZM6</accession>
<feature type="domain" description="DJ-1/PfpI" evidence="3">
    <location>
        <begin position="7"/>
        <end position="175"/>
    </location>
</feature>
<dbReference type="Pfam" id="PF01965">
    <property type="entry name" value="DJ-1_PfpI"/>
    <property type="match status" value="1"/>
</dbReference>
<feature type="region of interest" description="Disordered" evidence="2">
    <location>
        <begin position="186"/>
        <end position="232"/>
    </location>
</feature>
<dbReference type="CDD" id="cd03134">
    <property type="entry name" value="GATase1_PfpI_like"/>
    <property type="match status" value="1"/>
</dbReference>
<comment type="similarity">
    <text evidence="1">Belongs to the peptidase C56 family.</text>
</comment>